<dbReference type="EMBL" id="RKRK01000003">
    <property type="protein sequence ID" value="RPF56423.1"/>
    <property type="molecule type" value="Genomic_DNA"/>
</dbReference>
<keyword evidence="5 11" id="KW-0479">Metal-binding</keyword>
<sequence>MNLNTLRQVNPLVVCQTNSVVTHMTANHLIALGASPVMSEAPNEQHEMLQYAHALLINIGTLNDQKLEYMHHAMKVANELEVPIILDPVGAGATSYRTKTVLNMIDKYKIAVLKGNFGEIASLVGASEAMKGVDSQFDGSEDDLIAIAKKAHDMFSCNIVITGERDIIYTSDKYETYTSGTVLFTKMTGAGCVLGSIIGAMYSPMDSFESIKYALFTYHTAGMNAEEIVTLDRPGAFQVELLNQLHHVSDEEVRVLFDDRA</sequence>
<accession>A0A3N5BFZ3</accession>
<comment type="catalytic activity">
    <reaction evidence="1 11">
        <text>5-(2-hydroxyethyl)-4-methylthiazole + ATP = 4-methyl-5-(2-phosphooxyethyl)-thiazole + ADP + H(+)</text>
        <dbReference type="Rhea" id="RHEA:24212"/>
        <dbReference type="ChEBI" id="CHEBI:15378"/>
        <dbReference type="ChEBI" id="CHEBI:17957"/>
        <dbReference type="ChEBI" id="CHEBI:30616"/>
        <dbReference type="ChEBI" id="CHEBI:58296"/>
        <dbReference type="ChEBI" id="CHEBI:456216"/>
        <dbReference type="EC" id="2.7.1.50"/>
    </reaction>
</comment>
<evidence type="ECO:0000256" key="10">
    <source>
        <dbReference type="ARBA" id="ARBA00022977"/>
    </source>
</evidence>
<protein>
    <recommendedName>
        <fullName evidence="11">Hydroxyethylthiazole kinase</fullName>
        <ecNumber evidence="11">2.7.1.50</ecNumber>
    </recommendedName>
    <alternativeName>
        <fullName evidence="11">4-methyl-5-beta-hydroxyethylthiazole kinase</fullName>
        <shortName evidence="11">TH kinase</shortName>
        <shortName evidence="11">Thz kinase</shortName>
    </alternativeName>
</protein>
<dbReference type="NCBIfam" id="NF006830">
    <property type="entry name" value="PRK09355.1"/>
    <property type="match status" value="1"/>
</dbReference>
<evidence type="ECO:0000256" key="9">
    <source>
        <dbReference type="ARBA" id="ARBA00022842"/>
    </source>
</evidence>
<comment type="caution">
    <text evidence="12">The sequence shown here is derived from an EMBL/GenBank/DDBJ whole genome shotgun (WGS) entry which is preliminary data.</text>
</comment>
<dbReference type="GO" id="GO:0009229">
    <property type="term" value="P:thiamine diphosphate biosynthetic process"/>
    <property type="evidence" value="ECO:0007669"/>
    <property type="project" value="UniProtKB-UniRule"/>
</dbReference>
<organism evidence="12 13">
    <name type="scientific">Abyssicoccus albus</name>
    <dbReference type="NCBI Taxonomy" id="1817405"/>
    <lineage>
        <taxon>Bacteria</taxon>
        <taxon>Bacillati</taxon>
        <taxon>Bacillota</taxon>
        <taxon>Bacilli</taxon>
        <taxon>Bacillales</taxon>
        <taxon>Abyssicoccaceae</taxon>
    </lineage>
</organism>
<dbReference type="CDD" id="cd01170">
    <property type="entry name" value="THZ_kinase"/>
    <property type="match status" value="1"/>
</dbReference>
<dbReference type="PIRSF" id="PIRSF000513">
    <property type="entry name" value="Thz_kinase"/>
    <property type="match status" value="1"/>
</dbReference>
<dbReference type="Pfam" id="PF02110">
    <property type="entry name" value="HK"/>
    <property type="match status" value="1"/>
</dbReference>
<evidence type="ECO:0000256" key="6">
    <source>
        <dbReference type="ARBA" id="ARBA00022741"/>
    </source>
</evidence>
<keyword evidence="13" id="KW-1185">Reference proteome</keyword>
<dbReference type="InterPro" id="IPR029056">
    <property type="entry name" value="Ribokinase-like"/>
</dbReference>
<dbReference type="OrthoDB" id="9778146at2"/>
<dbReference type="Proteomes" id="UP000277108">
    <property type="component" value="Unassembled WGS sequence"/>
</dbReference>
<keyword evidence="8 11" id="KW-0067">ATP-binding</keyword>
<dbReference type="GO" id="GO:0004417">
    <property type="term" value="F:hydroxyethylthiazole kinase activity"/>
    <property type="evidence" value="ECO:0007669"/>
    <property type="project" value="UniProtKB-UniRule"/>
</dbReference>
<dbReference type="GO" id="GO:0000287">
    <property type="term" value="F:magnesium ion binding"/>
    <property type="evidence" value="ECO:0007669"/>
    <property type="project" value="UniProtKB-UniRule"/>
</dbReference>
<proteinExistence type="inferred from homology"/>
<evidence type="ECO:0000256" key="5">
    <source>
        <dbReference type="ARBA" id="ARBA00022723"/>
    </source>
</evidence>
<keyword evidence="10 11" id="KW-0784">Thiamine biosynthesis</keyword>
<feature type="binding site" evidence="11">
    <location>
        <position position="189"/>
    </location>
    <ligand>
        <name>substrate</name>
    </ligand>
</feature>
<dbReference type="GO" id="GO:0005524">
    <property type="term" value="F:ATP binding"/>
    <property type="evidence" value="ECO:0007669"/>
    <property type="project" value="UniProtKB-UniRule"/>
</dbReference>
<keyword evidence="9 11" id="KW-0460">Magnesium</keyword>
<dbReference type="SUPFAM" id="SSF53613">
    <property type="entry name" value="Ribokinase-like"/>
    <property type="match status" value="1"/>
</dbReference>
<dbReference type="AlphaFoldDB" id="A0A3N5BFZ3"/>
<keyword evidence="4 11" id="KW-0808">Transferase</keyword>
<comment type="cofactor">
    <cofactor evidence="2 11">
        <name>Mg(2+)</name>
        <dbReference type="ChEBI" id="CHEBI:18420"/>
    </cofactor>
</comment>
<evidence type="ECO:0000256" key="1">
    <source>
        <dbReference type="ARBA" id="ARBA00001771"/>
    </source>
</evidence>
<evidence type="ECO:0000256" key="2">
    <source>
        <dbReference type="ARBA" id="ARBA00001946"/>
    </source>
</evidence>
<evidence type="ECO:0000313" key="13">
    <source>
        <dbReference type="Proteomes" id="UP000277108"/>
    </source>
</evidence>
<evidence type="ECO:0000256" key="8">
    <source>
        <dbReference type="ARBA" id="ARBA00022840"/>
    </source>
</evidence>
<dbReference type="EC" id="2.7.1.50" evidence="11"/>
<evidence type="ECO:0000256" key="4">
    <source>
        <dbReference type="ARBA" id="ARBA00022679"/>
    </source>
</evidence>
<feature type="binding site" evidence="11">
    <location>
        <position position="114"/>
    </location>
    <ligand>
        <name>ATP</name>
        <dbReference type="ChEBI" id="CHEBI:30616"/>
    </ligand>
</feature>
<dbReference type="HAMAP" id="MF_00228">
    <property type="entry name" value="Thz_kinase"/>
    <property type="match status" value="1"/>
</dbReference>
<dbReference type="Gene3D" id="3.40.1190.20">
    <property type="match status" value="1"/>
</dbReference>
<keyword evidence="6 11" id="KW-0547">Nucleotide-binding</keyword>
<dbReference type="PRINTS" id="PR01099">
    <property type="entry name" value="HYETHTZKNASE"/>
</dbReference>
<evidence type="ECO:0000256" key="7">
    <source>
        <dbReference type="ARBA" id="ARBA00022777"/>
    </source>
</evidence>
<feature type="binding site" evidence="11">
    <location>
        <position position="162"/>
    </location>
    <ligand>
        <name>ATP</name>
        <dbReference type="ChEBI" id="CHEBI:30616"/>
    </ligand>
</feature>
<dbReference type="GO" id="GO:0009228">
    <property type="term" value="P:thiamine biosynthetic process"/>
    <property type="evidence" value="ECO:0007669"/>
    <property type="project" value="UniProtKB-KW"/>
</dbReference>
<keyword evidence="7 11" id="KW-0418">Kinase</keyword>
<name>A0A3N5BFZ3_9BACL</name>
<comment type="pathway">
    <text evidence="3 11">Cofactor biosynthesis; thiamine diphosphate biosynthesis; 4-methyl-5-(2-phosphoethyl)-thiazole from 5-(2-hydroxyethyl)-4-methylthiazole: step 1/1.</text>
</comment>
<dbReference type="InterPro" id="IPR000417">
    <property type="entry name" value="Hyethyz_kinase"/>
</dbReference>
<evidence type="ECO:0000256" key="11">
    <source>
        <dbReference type="HAMAP-Rule" id="MF_00228"/>
    </source>
</evidence>
<dbReference type="UniPathway" id="UPA00060">
    <property type="reaction ID" value="UER00139"/>
</dbReference>
<evidence type="ECO:0000256" key="3">
    <source>
        <dbReference type="ARBA" id="ARBA00004868"/>
    </source>
</evidence>
<feature type="binding site" evidence="11">
    <location>
        <position position="38"/>
    </location>
    <ligand>
        <name>substrate</name>
    </ligand>
</feature>
<comment type="similarity">
    <text evidence="11">Belongs to the Thz kinase family.</text>
</comment>
<reference evidence="12 13" key="1">
    <citation type="submission" date="2018-11" db="EMBL/GenBank/DDBJ databases">
        <title>Genomic Encyclopedia of Type Strains, Phase IV (KMG-IV): sequencing the most valuable type-strain genomes for metagenomic binning, comparative biology and taxonomic classification.</title>
        <authorList>
            <person name="Goeker M."/>
        </authorList>
    </citation>
    <scope>NUCLEOTIDE SEQUENCE [LARGE SCALE GENOMIC DNA]</scope>
    <source>
        <strain evidence="12 13">DSM 29158</strain>
    </source>
</reference>
<comment type="function">
    <text evidence="11">Catalyzes the phosphorylation of the hydroxyl group of 4-methyl-5-beta-hydroxyethylthiazole (THZ).</text>
</comment>
<gene>
    <name evidence="11" type="primary">thiM</name>
    <name evidence="12" type="ORF">EDD62_1059</name>
</gene>
<dbReference type="RefSeq" id="WP_123807816.1">
    <property type="nucleotide sequence ID" value="NZ_RKRK01000003.1"/>
</dbReference>
<evidence type="ECO:0000313" key="12">
    <source>
        <dbReference type="EMBL" id="RPF56423.1"/>
    </source>
</evidence>